<dbReference type="EMBL" id="PCMW01000046">
    <property type="protein sequence ID" value="PDS24242.1"/>
    <property type="molecule type" value="Genomic_DNA"/>
</dbReference>
<dbReference type="AlphaFoldDB" id="A0A2H3KIC0"/>
<feature type="signal peptide" evidence="4">
    <location>
        <begin position="1"/>
        <end position="20"/>
    </location>
</feature>
<name>A0A2H3KIC0_9FLAO</name>
<dbReference type="Pfam" id="PF09976">
    <property type="entry name" value="TPR_21"/>
    <property type="match status" value="1"/>
</dbReference>
<feature type="domain" description="Ancillary SecYEG translocon subunit/Cell division coordinator CpoB TPR" evidence="5">
    <location>
        <begin position="461"/>
        <end position="572"/>
    </location>
</feature>
<reference evidence="6 7" key="1">
    <citation type="submission" date="2017-09" db="EMBL/GenBank/DDBJ databases">
        <title>Whole genomes of Flavobacteriaceae.</title>
        <authorList>
            <person name="Stine C."/>
            <person name="Li C."/>
            <person name="Tadesse D."/>
        </authorList>
    </citation>
    <scope>NUCLEOTIDE SEQUENCE [LARGE SCALE GENOMIC DNA]</scope>
    <source>
        <strain evidence="6 7">ATCC 35036</strain>
    </source>
</reference>
<feature type="repeat" description="TPR" evidence="3">
    <location>
        <begin position="86"/>
        <end position="119"/>
    </location>
</feature>
<gene>
    <name evidence="6" type="ORF">B0A77_08895</name>
</gene>
<dbReference type="SMART" id="SM00028">
    <property type="entry name" value="TPR"/>
    <property type="match status" value="5"/>
</dbReference>
<evidence type="ECO:0000313" key="6">
    <source>
        <dbReference type="EMBL" id="PDS24242.1"/>
    </source>
</evidence>
<dbReference type="SUPFAM" id="SSF48452">
    <property type="entry name" value="TPR-like"/>
    <property type="match status" value="2"/>
</dbReference>
<protein>
    <recommendedName>
        <fullName evidence="5">Ancillary SecYEG translocon subunit/Cell division coordinator CpoB TPR domain-containing protein</fullName>
    </recommendedName>
</protein>
<dbReference type="InterPro" id="IPR011990">
    <property type="entry name" value="TPR-like_helical_dom_sf"/>
</dbReference>
<proteinExistence type="predicted"/>
<keyword evidence="2 3" id="KW-0802">TPR repeat</keyword>
<dbReference type="InterPro" id="IPR051012">
    <property type="entry name" value="CellSynth/LPSAsmb/PSIAsmb"/>
</dbReference>
<accession>A0A2H3KIC0</accession>
<keyword evidence="4" id="KW-0732">Signal</keyword>
<dbReference type="Gene3D" id="1.25.40.10">
    <property type="entry name" value="Tetratricopeptide repeat domain"/>
    <property type="match status" value="3"/>
</dbReference>
<evidence type="ECO:0000313" key="7">
    <source>
        <dbReference type="Proteomes" id="UP000220828"/>
    </source>
</evidence>
<feature type="chain" id="PRO_5013951075" description="Ancillary SecYEG translocon subunit/Cell division coordinator CpoB TPR domain-containing protein" evidence="4">
    <location>
        <begin position="21"/>
        <end position="593"/>
    </location>
</feature>
<dbReference type="Proteomes" id="UP000220828">
    <property type="component" value="Unassembled WGS sequence"/>
</dbReference>
<dbReference type="InterPro" id="IPR018704">
    <property type="entry name" value="SecYEG/CpoB_TPR"/>
</dbReference>
<dbReference type="Pfam" id="PF13181">
    <property type="entry name" value="TPR_8"/>
    <property type="match status" value="1"/>
</dbReference>
<dbReference type="PANTHER" id="PTHR45586:SF15">
    <property type="entry name" value="TPR REPEAT-CONTAINING PROTEIN YPIA"/>
    <property type="match status" value="1"/>
</dbReference>
<keyword evidence="1" id="KW-0677">Repeat</keyword>
<evidence type="ECO:0000256" key="2">
    <source>
        <dbReference type="ARBA" id="ARBA00022803"/>
    </source>
</evidence>
<evidence type="ECO:0000256" key="4">
    <source>
        <dbReference type="SAM" id="SignalP"/>
    </source>
</evidence>
<evidence type="ECO:0000259" key="5">
    <source>
        <dbReference type="Pfam" id="PF09976"/>
    </source>
</evidence>
<dbReference type="PANTHER" id="PTHR45586">
    <property type="entry name" value="TPR REPEAT-CONTAINING PROTEIN PA4667"/>
    <property type="match status" value="1"/>
</dbReference>
<sequence>MKFKYCLCLIVFLHSLLVLSQNEQLAQYYFDKGEFEKAQLSYEALSKDMPQNATYFLKTIACLQQLEKYDEAQKRIESKLDGHPIAVLWIELGYNYQRQKNEEQAQKYYQKAMAMIQKNPDEVYGVASCFEQKSLVNEALQAYQLGVSLNPNFNFNFQMAVLYGQKGQSDLMVEKLLDESAANPGMLPVIQNALSRYLAEDASGHFADVLKKALILRTQKAQDIFWNQFLSWHFVQQKDFGKAFIQEKAIYKRSPDMFSNLINLAQMAANEGEIATANEVYQFVLDNTNDPYLKVQAYYFIEKIKIQKAVATDYAAIDVALEGSIQQYGINQITFDLQKLQAHFVAFYLKNPEKAQMILKRALELPLSYTQMGEAKMELADILLYQEKFNQALIYYSQIENDLKNDVIGQEASLKIAKTSYFQTDFEWANKQLSVLKTASTQLIANDAIDLYLLISDNTVSDSTQTALKKLAHADFLVYQNKNEAALEAFKKILTEHATDEIVPVTLYRMGKIYETMEQWDMALAQYQQIIDRFQDGIYADEAYYFSGNIWSQKQDVAKAKACYEAVIMHHEDSIYYTDAQRKYRQLRGDKAL</sequence>
<dbReference type="PROSITE" id="PS50005">
    <property type="entry name" value="TPR"/>
    <property type="match status" value="1"/>
</dbReference>
<evidence type="ECO:0000256" key="1">
    <source>
        <dbReference type="ARBA" id="ARBA00022737"/>
    </source>
</evidence>
<comment type="caution">
    <text evidence="6">The sequence shown here is derived from an EMBL/GenBank/DDBJ whole genome shotgun (WGS) entry which is preliminary data.</text>
</comment>
<dbReference type="OrthoDB" id="9763354at2"/>
<organism evidence="6 7">
    <name type="scientific">Flavobacterium branchiophilum</name>
    <dbReference type="NCBI Taxonomy" id="55197"/>
    <lineage>
        <taxon>Bacteria</taxon>
        <taxon>Pseudomonadati</taxon>
        <taxon>Bacteroidota</taxon>
        <taxon>Flavobacteriia</taxon>
        <taxon>Flavobacteriales</taxon>
        <taxon>Flavobacteriaceae</taxon>
        <taxon>Flavobacterium</taxon>
    </lineage>
</organism>
<evidence type="ECO:0000256" key="3">
    <source>
        <dbReference type="PROSITE-ProRule" id="PRU00339"/>
    </source>
</evidence>
<dbReference type="InterPro" id="IPR019734">
    <property type="entry name" value="TPR_rpt"/>
</dbReference>
<dbReference type="RefSeq" id="WP_097554204.1">
    <property type="nucleotide sequence ID" value="NZ_PCMW01000046.1"/>
</dbReference>